<sequence>MTKEELFKKLKEYTYQLLKEHNLLEEVVSINAKGLSKEEAIGRTKRKDYPILTGKEVMMCATLDGVKGQAFTAYPSQFQGTMKELLDIDLATDEYGRGLFIAALNALSAKLGIVDRTVHCKNAGPEECAIKLREYLNQNFRIKKIALVGYQPAMIHSLASTYLLRVLDLNQKNIGTEIEGIRIEDGNRDFVEVIEWAELILCTGSTLCNGTIVDYLKLDKRVLFYGTTLAGAAPCLLAERVCFTEESCI</sequence>
<feature type="domain" description="Putative heavy-metal chelation" evidence="1">
    <location>
        <begin position="140"/>
        <end position="221"/>
    </location>
</feature>
<dbReference type="Proteomes" id="UP000482209">
    <property type="component" value="Unassembled WGS sequence"/>
</dbReference>
<reference evidence="2 3" key="1">
    <citation type="submission" date="2019-08" db="EMBL/GenBank/DDBJ databases">
        <title>In-depth cultivation of the pig gut microbiome towards novel bacterial diversity and tailored functional studies.</title>
        <authorList>
            <person name="Wylensek D."/>
            <person name="Hitch T.C.A."/>
            <person name="Clavel T."/>
        </authorList>
    </citation>
    <scope>NUCLEOTIDE SEQUENCE [LARGE SCALE GENOMIC DNA]</scope>
    <source>
        <strain evidence="2 3">WCA-693-APC-MOT-I</strain>
    </source>
</reference>
<comment type="caution">
    <text evidence="2">The sequence shown here is derived from an EMBL/GenBank/DDBJ whole genome shotgun (WGS) entry which is preliminary data.</text>
</comment>
<dbReference type="Pfam" id="PF04016">
    <property type="entry name" value="DUF364"/>
    <property type="match status" value="1"/>
</dbReference>
<evidence type="ECO:0000313" key="3">
    <source>
        <dbReference type="Proteomes" id="UP000482209"/>
    </source>
</evidence>
<protein>
    <recommendedName>
        <fullName evidence="1">Putative heavy-metal chelation domain-containing protein</fullName>
    </recommendedName>
</protein>
<name>A0A6L5XYU3_9FIRM</name>
<evidence type="ECO:0000259" key="1">
    <source>
        <dbReference type="Pfam" id="PF04016"/>
    </source>
</evidence>
<gene>
    <name evidence="2" type="ORF">FYJ58_04370</name>
</gene>
<dbReference type="EMBL" id="VUMT01000004">
    <property type="protein sequence ID" value="MSS63113.1"/>
    <property type="molecule type" value="Genomic_DNA"/>
</dbReference>
<dbReference type="AlphaFoldDB" id="A0A6L5XYU3"/>
<evidence type="ECO:0000313" key="2">
    <source>
        <dbReference type="EMBL" id="MSS63113.1"/>
    </source>
</evidence>
<proteinExistence type="predicted"/>
<dbReference type="SUPFAM" id="SSF159713">
    <property type="entry name" value="Dhaf3308-like"/>
    <property type="match status" value="1"/>
</dbReference>
<dbReference type="Gene3D" id="3.40.50.11590">
    <property type="match status" value="1"/>
</dbReference>
<keyword evidence="3" id="KW-1185">Reference proteome</keyword>
<dbReference type="InterPro" id="IPR007161">
    <property type="entry name" value="DUF364"/>
</dbReference>
<organism evidence="2 3">
    <name type="scientific">Velocimicrobium porci</name>
    <dbReference type="NCBI Taxonomy" id="2606634"/>
    <lineage>
        <taxon>Bacteria</taxon>
        <taxon>Bacillati</taxon>
        <taxon>Bacillota</taxon>
        <taxon>Clostridia</taxon>
        <taxon>Lachnospirales</taxon>
        <taxon>Lachnospiraceae</taxon>
        <taxon>Velocimicrobium</taxon>
    </lineage>
</organism>
<accession>A0A6L5XYU3</accession>